<keyword evidence="2" id="KW-1185">Reference proteome</keyword>
<accession>A0A2T5VIH7</accession>
<organism evidence="1 2">
    <name type="scientific">Breoghania corrubedonensis</name>
    <dbReference type="NCBI Taxonomy" id="665038"/>
    <lineage>
        <taxon>Bacteria</taxon>
        <taxon>Pseudomonadati</taxon>
        <taxon>Pseudomonadota</taxon>
        <taxon>Alphaproteobacteria</taxon>
        <taxon>Hyphomicrobiales</taxon>
        <taxon>Stappiaceae</taxon>
        <taxon>Breoghania</taxon>
    </lineage>
</organism>
<dbReference type="OrthoDB" id="8138957at2"/>
<dbReference type="RefSeq" id="WP_107988942.1">
    <property type="nucleotide sequence ID" value="NZ_QAYG01000001.1"/>
</dbReference>
<protein>
    <submittedName>
        <fullName evidence="1">Uncharacterized protein</fullName>
    </submittedName>
</protein>
<sequence length="165" mass="18089">MNFVIEPASDPAPGCPCCDPLASAPQGFVTRDDEAVAVYFGDWTRTPVPSADIVVSLGRWDALSQPKDRRTIAFRLTRAAQGTKAELLDAQVSRWAVVDFAGEMLDEAAARRDPDLEEFRAIVLEIAAKDERIADALAGPGNCSLRLSRRSGTVQRFRVEAAEWR</sequence>
<dbReference type="EMBL" id="QAYG01000001">
    <property type="protein sequence ID" value="PTW63526.1"/>
    <property type="molecule type" value="Genomic_DNA"/>
</dbReference>
<dbReference type="Proteomes" id="UP000244081">
    <property type="component" value="Unassembled WGS sequence"/>
</dbReference>
<evidence type="ECO:0000313" key="2">
    <source>
        <dbReference type="Proteomes" id="UP000244081"/>
    </source>
</evidence>
<name>A0A2T5VIH7_9HYPH</name>
<gene>
    <name evidence="1" type="ORF">C8N35_1011580</name>
</gene>
<proteinExistence type="predicted"/>
<evidence type="ECO:0000313" key="1">
    <source>
        <dbReference type="EMBL" id="PTW63526.1"/>
    </source>
</evidence>
<comment type="caution">
    <text evidence="1">The sequence shown here is derived from an EMBL/GenBank/DDBJ whole genome shotgun (WGS) entry which is preliminary data.</text>
</comment>
<reference evidence="1 2" key="1">
    <citation type="submission" date="2018-04" db="EMBL/GenBank/DDBJ databases">
        <title>Genomic Encyclopedia of Archaeal and Bacterial Type Strains, Phase II (KMG-II): from individual species to whole genera.</title>
        <authorList>
            <person name="Goeker M."/>
        </authorList>
    </citation>
    <scope>NUCLEOTIDE SEQUENCE [LARGE SCALE GENOMIC DNA]</scope>
    <source>
        <strain evidence="1 2">DSM 23382</strain>
    </source>
</reference>
<dbReference type="AlphaFoldDB" id="A0A2T5VIH7"/>